<comment type="caution">
    <text evidence="4">The sequence shown here is derived from an EMBL/GenBank/DDBJ whole genome shotgun (WGS) entry which is preliminary data.</text>
</comment>
<feature type="chain" id="PRO_5045456616" evidence="1">
    <location>
        <begin position="21"/>
        <end position="551"/>
    </location>
</feature>
<feature type="domain" description="Peptidase M28" evidence="3">
    <location>
        <begin position="285"/>
        <end position="453"/>
    </location>
</feature>
<protein>
    <submittedName>
        <fullName evidence="4">M20/M25/M40 family metallo-hydrolase</fullName>
    </submittedName>
</protein>
<dbReference type="InterPro" id="IPR045175">
    <property type="entry name" value="M28_fam"/>
</dbReference>
<dbReference type="SUPFAM" id="SSF52025">
    <property type="entry name" value="PA domain"/>
    <property type="match status" value="1"/>
</dbReference>
<keyword evidence="5" id="KW-1185">Reference proteome</keyword>
<reference evidence="5" key="1">
    <citation type="journal article" date="2019" name="Int. J. Syst. Evol. Microbiol.">
        <title>The Global Catalogue of Microorganisms (GCM) 10K type strain sequencing project: providing services to taxonomists for standard genome sequencing and annotation.</title>
        <authorList>
            <consortium name="The Broad Institute Genomics Platform"/>
            <consortium name="The Broad Institute Genome Sequencing Center for Infectious Disease"/>
            <person name="Wu L."/>
            <person name="Ma J."/>
        </authorList>
    </citation>
    <scope>NUCLEOTIDE SEQUENCE [LARGE SCALE GENOMIC DNA]</scope>
    <source>
        <strain evidence="5">KLKA75</strain>
    </source>
</reference>
<organism evidence="4 5">
    <name type="scientific">Actinomadura gamaensis</name>
    <dbReference type="NCBI Taxonomy" id="1763541"/>
    <lineage>
        <taxon>Bacteria</taxon>
        <taxon>Bacillati</taxon>
        <taxon>Actinomycetota</taxon>
        <taxon>Actinomycetes</taxon>
        <taxon>Streptosporangiales</taxon>
        <taxon>Thermomonosporaceae</taxon>
        <taxon>Actinomadura</taxon>
    </lineage>
</organism>
<dbReference type="Gene3D" id="3.50.30.30">
    <property type="match status" value="1"/>
</dbReference>
<evidence type="ECO:0000259" key="2">
    <source>
        <dbReference type="Pfam" id="PF02225"/>
    </source>
</evidence>
<feature type="domain" description="PA" evidence="2">
    <location>
        <begin position="167"/>
        <end position="252"/>
    </location>
</feature>
<accession>A0ABV9TW07</accession>
<evidence type="ECO:0000256" key="1">
    <source>
        <dbReference type="SAM" id="SignalP"/>
    </source>
</evidence>
<evidence type="ECO:0000313" key="4">
    <source>
        <dbReference type="EMBL" id="MFC4906982.1"/>
    </source>
</evidence>
<feature type="signal peptide" evidence="1">
    <location>
        <begin position="1"/>
        <end position="20"/>
    </location>
</feature>
<evidence type="ECO:0000259" key="3">
    <source>
        <dbReference type="Pfam" id="PF04389"/>
    </source>
</evidence>
<gene>
    <name evidence="4" type="ORF">ACFPCY_06610</name>
</gene>
<proteinExistence type="predicted"/>
<name>A0ABV9TW07_9ACTN</name>
<keyword evidence="1" id="KW-0732">Signal</keyword>
<dbReference type="Gene3D" id="3.40.630.10">
    <property type="entry name" value="Zn peptidases"/>
    <property type="match status" value="1"/>
</dbReference>
<dbReference type="PANTHER" id="PTHR12147:SF26">
    <property type="entry name" value="PEPTIDASE M28 DOMAIN-CONTAINING PROTEIN"/>
    <property type="match status" value="1"/>
</dbReference>
<sequence>MILAAAAALVTAVTTAPAGAVPAGAPAGGGPSPAACAHRVNDTARKLVECVRTEDLWRHMRAFQAIADAHPGADGHPSRNSGEPGYKASVDYVAKLMRQSGYDVTIQTYKFFYFAFTSTPTFREVSPTAHDYTVVTDWNPGQSTGSASAALQPAGGIVIPPTPTPSSTSGCTAADFTGFTAGRVALVQRGGCNYGVKVQNAQAAGASGVIVFNEGNPGRTDVVNGSLVDANGNRIVPTIPVVFTSFATGNDLYTQYQQAAKNGTAPPVMGIDIKAKVDPNADDYNVIAESKGGDPNHVVVVDAHLDAIYGAGMLDNASGSATILNIAQLMHKVTPRNKLRFIWFGGEELGELGSSYYVGNLAPADLAKIGYDLDADVTATPNYDVGVLDPAGVDLFTRTVSEQFPPQVYEPSKIARDLGVQYFDSIGKKHIFFSPVGTDAEQFNLAGVPASGVLTGQDCCKLQSDVDLFGGYTGNFEGKIPSTDGGCVDNPFRWCDNLSNNDPRVMTFMSRGFANMVGTMAFDTRVLSGPANPRVHAAAPPSSHSRGAPVR</sequence>
<dbReference type="SUPFAM" id="SSF53187">
    <property type="entry name" value="Zn-dependent exopeptidases"/>
    <property type="match status" value="1"/>
</dbReference>
<dbReference type="Pfam" id="PF04389">
    <property type="entry name" value="Peptidase_M28"/>
    <property type="match status" value="1"/>
</dbReference>
<dbReference type="InterPro" id="IPR003137">
    <property type="entry name" value="PA_domain"/>
</dbReference>
<dbReference type="PANTHER" id="PTHR12147">
    <property type="entry name" value="METALLOPEPTIDASE M28 FAMILY MEMBER"/>
    <property type="match status" value="1"/>
</dbReference>
<dbReference type="Pfam" id="PF02225">
    <property type="entry name" value="PA"/>
    <property type="match status" value="1"/>
</dbReference>
<dbReference type="EMBL" id="JBHSIT010000002">
    <property type="protein sequence ID" value="MFC4906982.1"/>
    <property type="molecule type" value="Genomic_DNA"/>
</dbReference>
<dbReference type="Proteomes" id="UP001595872">
    <property type="component" value="Unassembled WGS sequence"/>
</dbReference>
<dbReference type="InterPro" id="IPR046450">
    <property type="entry name" value="PA_dom_sf"/>
</dbReference>
<evidence type="ECO:0000313" key="5">
    <source>
        <dbReference type="Proteomes" id="UP001595872"/>
    </source>
</evidence>
<dbReference type="InterPro" id="IPR007484">
    <property type="entry name" value="Peptidase_M28"/>
</dbReference>
<dbReference type="RefSeq" id="WP_378252723.1">
    <property type="nucleotide sequence ID" value="NZ_JBHSIT010000002.1"/>
</dbReference>